<dbReference type="PANTHER" id="PTHR21354">
    <property type="entry name" value="ZINC FINGER PROTEIN 511"/>
    <property type="match status" value="1"/>
</dbReference>
<sequence>MSAKRPLSPRSSSPSSPSSTVKALRLTPPESAMERQLLCTLPPTCNPPANRPCHLASAAELERHYATYHAHVCAEKGCGAVFPEPRLLELHQTECHDPIAALRKEKGEKIFACHLASCPKTFATPKTRRLHLIQAHGYPKEYFFAVTNKGVGGLLKKWGEGASLVRNKWAPREPGAATTNEVPAYHTPSHTPSAPAPVDRTTARDPPPHTHAQSPFRLADGPLVEDDSDADEPARPAPADDALARAVDALALVPPRVRAKAGGNAHAQGGHQQHHLPQPQHHHPQRRPAHHKQQVHDAPPGHARNASDGAMDVDGASGPSRTQTRGRGRGRAHGAAHDGSDNAPDAHVEDAEDDDDATAVEDTPRVNTRRPPMPPRGLGRGLGRGVGYGRGRIHVGGGYGRR</sequence>
<keyword evidence="4" id="KW-1185">Reference proteome</keyword>
<dbReference type="Proteomes" id="UP000703269">
    <property type="component" value="Unassembled WGS sequence"/>
</dbReference>
<feature type="domain" description="C2H2-type" evidence="2">
    <location>
        <begin position="113"/>
        <end position="136"/>
    </location>
</feature>
<feature type="compositionally biased region" description="Basic residues" evidence="1">
    <location>
        <begin position="280"/>
        <end position="293"/>
    </location>
</feature>
<dbReference type="PANTHER" id="PTHR21354:SF0">
    <property type="entry name" value="ZINC FINGER PROTEIN 511"/>
    <property type="match status" value="1"/>
</dbReference>
<accession>A0A9P3GND7</accession>
<evidence type="ECO:0000313" key="4">
    <source>
        <dbReference type="Proteomes" id="UP000703269"/>
    </source>
</evidence>
<dbReference type="InterPro" id="IPR039258">
    <property type="entry name" value="ZNF511"/>
</dbReference>
<organism evidence="3 4">
    <name type="scientific">Phanerochaete sordida</name>
    <dbReference type="NCBI Taxonomy" id="48140"/>
    <lineage>
        <taxon>Eukaryota</taxon>
        <taxon>Fungi</taxon>
        <taxon>Dikarya</taxon>
        <taxon>Basidiomycota</taxon>
        <taxon>Agaricomycotina</taxon>
        <taxon>Agaricomycetes</taxon>
        <taxon>Polyporales</taxon>
        <taxon>Phanerochaetaceae</taxon>
        <taxon>Phanerochaete</taxon>
    </lineage>
</organism>
<dbReference type="SMART" id="SM00355">
    <property type="entry name" value="ZnF_C2H2"/>
    <property type="match status" value="2"/>
</dbReference>
<reference evidence="3 4" key="1">
    <citation type="submission" date="2021-08" db="EMBL/GenBank/DDBJ databases">
        <title>Draft Genome Sequence of Phanerochaete sordida strain YK-624.</title>
        <authorList>
            <person name="Mori T."/>
            <person name="Dohra H."/>
            <person name="Suzuki T."/>
            <person name="Kawagishi H."/>
            <person name="Hirai H."/>
        </authorList>
    </citation>
    <scope>NUCLEOTIDE SEQUENCE [LARGE SCALE GENOMIC DNA]</scope>
    <source>
        <strain evidence="3 4">YK-624</strain>
    </source>
</reference>
<feature type="compositionally biased region" description="Low complexity" evidence="1">
    <location>
        <begin position="1"/>
        <end position="19"/>
    </location>
</feature>
<feature type="region of interest" description="Disordered" evidence="1">
    <location>
        <begin position="259"/>
        <end position="402"/>
    </location>
</feature>
<evidence type="ECO:0000259" key="2">
    <source>
        <dbReference type="PROSITE" id="PS00028"/>
    </source>
</evidence>
<comment type="caution">
    <text evidence="3">The sequence shown here is derived from an EMBL/GenBank/DDBJ whole genome shotgun (WGS) entry which is preliminary data.</text>
</comment>
<dbReference type="PROSITE" id="PS00028">
    <property type="entry name" value="ZINC_FINGER_C2H2_1"/>
    <property type="match status" value="2"/>
</dbReference>
<proteinExistence type="predicted"/>
<feature type="region of interest" description="Disordered" evidence="1">
    <location>
        <begin position="1"/>
        <end position="27"/>
    </location>
</feature>
<protein>
    <recommendedName>
        <fullName evidence="2">C2H2-type domain-containing protein</fullName>
    </recommendedName>
</protein>
<gene>
    <name evidence="3" type="ORF">PsYK624_148510</name>
</gene>
<feature type="compositionally biased region" description="Gly residues" evidence="1">
    <location>
        <begin position="378"/>
        <end position="402"/>
    </location>
</feature>
<feature type="domain" description="C2H2-type" evidence="2">
    <location>
        <begin position="73"/>
        <end position="96"/>
    </location>
</feature>
<feature type="compositionally biased region" description="Acidic residues" evidence="1">
    <location>
        <begin position="350"/>
        <end position="359"/>
    </location>
</feature>
<feature type="compositionally biased region" description="Basic residues" evidence="1">
    <location>
        <begin position="324"/>
        <end position="334"/>
    </location>
</feature>
<evidence type="ECO:0000256" key="1">
    <source>
        <dbReference type="SAM" id="MobiDB-lite"/>
    </source>
</evidence>
<feature type="compositionally biased region" description="Low complexity" evidence="1">
    <location>
        <begin position="259"/>
        <end position="279"/>
    </location>
</feature>
<dbReference type="InterPro" id="IPR013087">
    <property type="entry name" value="Znf_C2H2_type"/>
</dbReference>
<evidence type="ECO:0000313" key="3">
    <source>
        <dbReference type="EMBL" id="GJE98617.1"/>
    </source>
</evidence>
<feature type="region of interest" description="Disordered" evidence="1">
    <location>
        <begin position="169"/>
        <end position="237"/>
    </location>
</feature>
<dbReference type="EMBL" id="BPQB01000091">
    <property type="protein sequence ID" value="GJE98617.1"/>
    <property type="molecule type" value="Genomic_DNA"/>
</dbReference>
<dbReference type="AlphaFoldDB" id="A0A9P3GND7"/>
<name>A0A9P3GND7_9APHY</name>
<dbReference type="OrthoDB" id="18440at2759"/>
<feature type="compositionally biased region" description="Basic and acidic residues" evidence="1">
    <location>
        <begin position="335"/>
        <end position="349"/>
    </location>
</feature>